<reference evidence="1" key="1">
    <citation type="submission" date="2020-03" db="EMBL/GenBank/DDBJ databases">
        <title>The deep terrestrial virosphere.</title>
        <authorList>
            <person name="Holmfeldt K."/>
            <person name="Nilsson E."/>
            <person name="Simone D."/>
            <person name="Lopez-Fernandez M."/>
            <person name="Wu X."/>
            <person name="de Brujin I."/>
            <person name="Lundin D."/>
            <person name="Andersson A."/>
            <person name="Bertilsson S."/>
            <person name="Dopson M."/>
        </authorList>
    </citation>
    <scope>NUCLEOTIDE SEQUENCE</scope>
    <source>
        <strain evidence="1">MM171A01843</strain>
    </source>
</reference>
<dbReference type="AlphaFoldDB" id="A0A6M3M0P3"/>
<protein>
    <submittedName>
        <fullName evidence="1">Uncharacterized protein</fullName>
    </submittedName>
</protein>
<gene>
    <name evidence="1" type="ORF">MM171A01843_0005</name>
</gene>
<evidence type="ECO:0000313" key="1">
    <source>
        <dbReference type="EMBL" id="QJA98398.1"/>
    </source>
</evidence>
<accession>A0A6M3M0P3</accession>
<dbReference type="EMBL" id="MT143577">
    <property type="protein sequence ID" value="QJA98398.1"/>
    <property type="molecule type" value="Genomic_DNA"/>
</dbReference>
<sequence length="103" mass="10581">MGANLPDPKTLIDSVADGAVEVAEGPARVAKNVAGVAEAFAGDMKATMDNFKNQMPDNPEVIPDTVVKAVGQTARAGLGMLEAVGIGVMDTFSAVKAQIQRVL</sequence>
<organism evidence="1">
    <name type="scientific">viral metagenome</name>
    <dbReference type="NCBI Taxonomy" id="1070528"/>
    <lineage>
        <taxon>unclassified sequences</taxon>
        <taxon>metagenomes</taxon>
        <taxon>organismal metagenomes</taxon>
    </lineage>
</organism>
<name>A0A6M3M0P3_9ZZZZ</name>
<proteinExistence type="predicted"/>